<dbReference type="InterPro" id="IPR018790">
    <property type="entry name" value="DUF2358"/>
</dbReference>
<organism evidence="1 2">
    <name type="scientific">Dunaliella salina</name>
    <name type="common">Green alga</name>
    <name type="synonym">Protococcus salinus</name>
    <dbReference type="NCBI Taxonomy" id="3046"/>
    <lineage>
        <taxon>Eukaryota</taxon>
        <taxon>Viridiplantae</taxon>
        <taxon>Chlorophyta</taxon>
        <taxon>core chlorophytes</taxon>
        <taxon>Chlorophyceae</taxon>
        <taxon>CS clade</taxon>
        <taxon>Chlamydomonadales</taxon>
        <taxon>Dunaliellaceae</taxon>
        <taxon>Dunaliella</taxon>
    </lineage>
</organism>
<evidence type="ECO:0000313" key="2">
    <source>
        <dbReference type="Proteomes" id="UP000815325"/>
    </source>
</evidence>
<name>A0ABQ7GBY5_DUNSA</name>
<gene>
    <name evidence="1" type="ORF">DUNSADRAFT_12132</name>
</gene>
<protein>
    <recommendedName>
        <fullName evidence="3">SnoaL-like domain-containing protein</fullName>
    </recommendedName>
</protein>
<proteinExistence type="predicted"/>
<evidence type="ECO:0000313" key="1">
    <source>
        <dbReference type="EMBL" id="KAF5832121.1"/>
    </source>
</evidence>
<dbReference type="Gene3D" id="3.10.450.50">
    <property type="match status" value="1"/>
</dbReference>
<dbReference type="EMBL" id="MU069896">
    <property type="protein sequence ID" value="KAF5832121.1"/>
    <property type="molecule type" value="Genomic_DNA"/>
</dbReference>
<accession>A0ABQ7GBY5</accession>
<dbReference type="SUPFAM" id="SSF54427">
    <property type="entry name" value="NTF2-like"/>
    <property type="match status" value="1"/>
</dbReference>
<dbReference type="PANTHER" id="PTHR34123:SF1">
    <property type="entry name" value="OS04G0578200 PROTEIN"/>
    <property type="match status" value="1"/>
</dbReference>
<dbReference type="InterPro" id="IPR032710">
    <property type="entry name" value="NTF2-like_dom_sf"/>
</dbReference>
<comment type="caution">
    <text evidence="1">The sequence shown here is derived from an EMBL/GenBank/DDBJ whole genome shotgun (WGS) entry which is preliminary data.</text>
</comment>
<evidence type="ECO:0008006" key="3">
    <source>
        <dbReference type="Google" id="ProtNLM"/>
    </source>
</evidence>
<dbReference type="PANTHER" id="PTHR34123">
    <property type="entry name" value="OS04G0578200 PROTEIN"/>
    <property type="match status" value="1"/>
</dbReference>
<keyword evidence="2" id="KW-1185">Reference proteome</keyword>
<dbReference type="Proteomes" id="UP000815325">
    <property type="component" value="Unassembled WGS sequence"/>
</dbReference>
<reference evidence="1" key="1">
    <citation type="submission" date="2017-08" db="EMBL/GenBank/DDBJ databases">
        <authorList>
            <person name="Polle J.E."/>
            <person name="Barry K."/>
            <person name="Cushman J."/>
            <person name="Schmutz J."/>
            <person name="Tran D."/>
            <person name="Hathwaick L.T."/>
            <person name="Yim W.C."/>
            <person name="Jenkins J."/>
            <person name="Mckie-Krisberg Z.M."/>
            <person name="Prochnik S."/>
            <person name="Lindquist E."/>
            <person name="Dockter R.B."/>
            <person name="Adam C."/>
            <person name="Molina H."/>
            <person name="Bunkerborg J."/>
            <person name="Jin E."/>
            <person name="Buchheim M."/>
            <person name="Magnuson J."/>
        </authorList>
    </citation>
    <scope>NUCLEOTIDE SEQUENCE</scope>
    <source>
        <strain evidence="1">CCAP 19/18</strain>
    </source>
</reference>
<sequence length="212" mass="23543">MTGMSNSMSRPLACSSTPCPIGFSRSLPWRPVHLQSHQRLSVRVNAGREAKPTADTSPALKGVWYGAELFGKIVGKNRAEATPPPTPQKKMTRDEIIESIRADYAKNYFVSGAGEMAAYAEDCVFADPFVAFPGTKRFKQNVGNLGGQMQDIKLKVYDFQFEGENKVHTKWRFSCILNLPWKPLLAAAGGTTHVIDLERGQIVEHIEQWCAE</sequence>
<dbReference type="Pfam" id="PF10184">
    <property type="entry name" value="DUF2358"/>
    <property type="match status" value="1"/>
</dbReference>